<evidence type="ECO:0000256" key="2">
    <source>
        <dbReference type="ARBA" id="ARBA00022692"/>
    </source>
</evidence>
<dbReference type="Gene3D" id="1.20.144.10">
    <property type="entry name" value="Phosphatidic acid phosphatase type 2/haloperoxidase"/>
    <property type="match status" value="1"/>
</dbReference>
<sequence length="292" mass="32867">MSQESGRAKLFPAEKLIILSVSFFSFILLVDYFLRGNREVFLVPVSLAVILIFLYLPQLRQRYAENRTRLFLLSALTLPGYAYLYKLAGALVQFLRRPWQDELLARLDLAIFGFSPNLALSGFQPAWLTELMMFSYLAYLPLVVWLAYALFRNRDQAGLQSYTFTLGLAYLTCFLLFILVPASSPRFYFQGLTPEGGFLFRRLMNLVETSAQYRGGSFPSAHCAAGTVMLYFSLKAGKKVALVVIPLIILFFVSTVYGQYHYAVDVLAGIIVGLVAIPISKMILGDRLPGLK</sequence>
<dbReference type="GO" id="GO:0016020">
    <property type="term" value="C:membrane"/>
    <property type="evidence" value="ECO:0007669"/>
    <property type="project" value="UniProtKB-SubCell"/>
</dbReference>
<dbReference type="InterPro" id="IPR026841">
    <property type="entry name" value="Aur1/Ipt1"/>
</dbReference>
<dbReference type="AlphaFoldDB" id="A0A3E2BP68"/>
<dbReference type="Pfam" id="PF14378">
    <property type="entry name" value="PAP2_3"/>
    <property type="match status" value="1"/>
</dbReference>
<dbReference type="PANTHER" id="PTHR31310:SF7">
    <property type="entry name" value="PA-PHOSPHATASE RELATED-FAMILY PROTEIN DDB_G0268928"/>
    <property type="match status" value="1"/>
</dbReference>
<reference evidence="7 8" key="1">
    <citation type="submission" date="2018-08" db="EMBL/GenBank/DDBJ databases">
        <title>Genome analysis of the thermophilic bacterium of the candidate phylum Aminicenantes from deep subsurface aquifer revealed its physiology and ecological role.</title>
        <authorList>
            <person name="Kadnikov V.V."/>
            <person name="Mardanov A.V."/>
            <person name="Beletsky A.V."/>
            <person name="Karnachuk O.V."/>
            <person name="Ravin N.V."/>
        </authorList>
    </citation>
    <scope>NUCLEOTIDE SEQUENCE [LARGE SCALE GENOMIC DNA]</scope>
    <source>
        <strain evidence="7">BY38</strain>
    </source>
</reference>
<feature type="transmembrane region" description="Helical" evidence="5">
    <location>
        <begin position="266"/>
        <end position="284"/>
    </location>
</feature>
<evidence type="ECO:0000259" key="6">
    <source>
        <dbReference type="Pfam" id="PF14378"/>
    </source>
</evidence>
<protein>
    <recommendedName>
        <fullName evidence="6">Inositolphosphotransferase Aur1/Ipt1 domain-containing protein</fullName>
    </recommendedName>
</protein>
<proteinExistence type="predicted"/>
<gene>
    <name evidence="7" type="ORF">OP8BY_1615</name>
</gene>
<feature type="domain" description="Inositolphosphotransferase Aur1/Ipt1" evidence="6">
    <location>
        <begin position="124"/>
        <end position="277"/>
    </location>
</feature>
<feature type="transmembrane region" description="Helical" evidence="5">
    <location>
        <begin position="133"/>
        <end position="151"/>
    </location>
</feature>
<dbReference type="Proteomes" id="UP000257323">
    <property type="component" value="Unassembled WGS sequence"/>
</dbReference>
<dbReference type="SUPFAM" id="SSF48317">
    <property type="entry name" value="Acid phosphatase/Vanadium-dependent haloperoxidase"/>
    <property type="match status" value="1"/>
</dbReference>
<comment type="caution">
    <text evidence="7">The sequence shown here is derived from an EMBL/GenBank/DDBJ whole genome shotgun (WGS) entry which is preliminary data.</text>
</comment>
<evidence type="ECO:0000256" key="5">
    <source>
        <dbReference type="SAM" id="Phobius"/>
    </source>
</evidence>
<feature type="transmembrane region" description="Helical" evidence="5">
    <location>
        <begin position="70"/>
        <end position="95"/>
    </location>
</feature>
<keyword evidence="4 5" id="KW-0472">Membrane</keyword>
<keyword evidence="3 5" id="KW-1133">Transmembrane helix</keyword>
<evidence type="ECO:0000313" key="7">
    <source>
        <dbReference type="EMBL" id="RFT16437.1"/>
    </source>
</evidence>
<evidence type="ECO:0000256" key="3">
    <source>
        <dbReference type="ARBA" id="ARBA00022989"/>
    </source>
</evidence>
<feature type="transmembrane region" description="Helical" evidence="5">
    <location>
        <begin position="16"/>
        <end position="34"/>
    </location>
</feature>
<name>A0A3E2BP68_9BACT</name>
<dbReference type="EMBL" id="QUAH01000003">
    <property type="protein sequence ID" value="RFT16437.1"/>
    <property type="molecule type" value="Genomic_DNA"/>
</dbReference>
<feature type="transmembrane region" description="Helical" evidence="5">
    <location>
        <begin position="163"/>
        <end position="182"/>
    </location>
</feature>
<comment type="subcellular location">
    <subcellularLocation>
        <location evidence="1">Membrane</location>
        <topology evidence="1">Multi-pass membrane protein</topology>
    </subcellularLocation>
</comment>
<dbReference type="PANTHER" id="PTHR31310">
    <property type="match status" value="1"/>
</dbReference>
<evidence type="ECO:0000256" key="1">
    <source>
        <dbReference type="ARBA" id="ARBA00004141"/>
    </source>
</evidence>
<evidence type="ECO:0000313" key="8">
    <source>
        <dbReference type="Proteomes" id="UP000257323"/>
    </source>
</evidence>
<dbReference type="InterPro" id="IPR052185">
    <property type="entry name" value="IPC_Synthase-Related"/>
</dbReference>
<feature type="transmembrane region" description="Helical" evidence="5">
    <location>
        <begin position="240"/>
        <end position="260"/>
    </location>
</feature>
<feature type="transmembrane region" description="Helical" evidence="5">
    <location>
        <begin position="213"/>
        <end position="233"/>
    </location>
</feature>
<dbReference type="InterPro" id="IPR036938">
    <property type="entry name" value="PAP2/HPO_sf"/>
</dbReference>
<evidence type="ECO:0000256" key="4">
    <source>
        <dbReference type="ARBA" id="ARBA00023136"/>
    </source>
</evidence>
<feature type="transmembrane region" description="Helical" evidence="5">
    <location>
        <begin position="41"/>
        <end position="58"/>
    </location>
</feature>
<organism evidence="7 8">
    <name type="scientific">Candidatus Saccharicenans subterraneus</name>
    <dbReference type="NCBI Taxonomy" id="2508984"/>
    <lineage>
        <taxon>Bacteria</taxon>
        <taxon>Candidatus Aminicenantota</taxon>
        <taxon>Candidatus Aminicenantia</taxon>
        <taxon>Candidatus Aminicenantales</taxon>
        <taxon>Candidatus Saccharicenantaceae</taxon>
        <taxon>Candidatus Saccharicenans</taxon>
    </lineage>
</organism>
<accession>A0A3E2BP68</accession>
<keyword evidence="2 5" id="KW-0812">Transmembrane</keyword>